<evidence type="ECO:0000259" key="3">
    <source>
        <dbReference type="Pfam" id="PF02230"/>
    </source>
</evidence>
<dbReference type="OrthoDB" id="437457at2759"/>
<evidence type="ECO:0000313" key="5">
    <source>
        <dbReference type="Proteomes" id="UP000253551"/>
    </source>
</evidence>
<dbReference type="Pfam" id="PF02230">
    <property type="entry name" value="Abhydrolase_2"/>
    <property type="match status" value="1"/>
</dbReference>
<dbReference type="InterPro" id="IPR050565">
    <property type="entry name" value="LYPA1-2/EST-like"/>
</dbReference>
<name>A0A367J0V1_RHIST</name>
<dbReference type="AlphaFoldDB" id="A0A367J0V1"/>
<protein>
    <recommendedName>
        <fullName evidence="3">Phospholipase/carboxylesterase/thioesterase domain-containing protein</fullName>
    </recommendedName>
</protein>
<dbReference type="InterPro" id="IPR003140">
    <property type="entry name" value="PLipase/COase/thioEstase"/>
</dbReference>
<reference evidence="4 5" key="1">
    <citation type="journal article" date="2018" name="G3 (Bethesda)">
        <title>Phylogenetic and Phylogenomic Definition of Rhizopus Species.</title>
        <authorList>
            <person name="Gryganskyi A.P."/>
            <person name="Golan J."/>
            <person name="Dolatabadi S."/>
            <person name="Mondo S."/>
            <person name="Robb S."/>
            <person name="Idnurm A."/>
            <person name="Muszewska A."/>
            <person name="Steczkiewicz K."/>
            <person name="Masonjones S."/>
            <person name="Liao H.L."/>
            <person name="Gajdeczka M.T."/>
            <person name="Anike F."/>
            <person name="Vuek A."/>
            <person name="Anishchenko I.M."/>
            <person name="Voigt K."/>
            <person name="de Hoog G.S."/>
            <person name="Smith M.E."/>
            <person name="Heitman J."/>
            <person name="Vilgalys R."/>
            <person name="Stajich J.E."/>
        </authorList>
    </citation>
    <scope>NUCLEOTIDE SEQUENCE [LARGE SCALE GENOMIC DNA]</scope>
    <source>
        <strain evidence="4 5">LSU 92-RS-03</strain>
    </source>
</reference>
<evidence type="ECO:0000313" key="4">
    <source>
        <dbReference type="EMBL" id="RCH83459.1"/>
    </source>
</evidence>
<evidence type="ECO:0000256" key="2">
    <source>
        <dbReference type="SAM" id="MobiDB-lite"/>
    </source>
</evidence>
<sequence>MQSINVEKASTAIKNKATPPNPKKVKIQFEYNPSQDGIDHNLLILLHGLELNKLSGDSKIPFAKLGQQLKLPQTATLAVQAPETVPYMDGCYQWFPTFDMFTGDFLVPGNPERMKGLTNTRKKMDELLEHLINHCDWNPPNIFLFGFSQGGTIALDTVLFGNVRNLGGVISISGYLLEEQSKQNKIGTGYAGYILITQGEKDETVSKTSAETKFKEIKNFCASSAEVSQTFIQNKTHVMPNSEKEWRLVHTFFGKNMSRRNIELENMADVYQVNQ</sequence>
<dbReference type="Proteomes" id="UP000253551">
    <property type="component" value="Unassembled WGS sequence"/>
</dbReference>
<dbReference type="PANTHER" id="PTHR10655">
    <property type="entry name" value="LYSOPHOSPHOLIPASE-RELATED"/>
    <property type="match status" value="1"/>
</dbReference>
<accession>A0A367J0V1</accession>
<evidence type="ECO:0000256" key="1">
    <source>
        <dbReference type="ARBA" id="ARBA00006499"/>
    </source>
</evidence>
<dbReference type="EMBL" id="PJQM01004738">
    <property type="protein sequence ID" value="RCH83459.1"/>
    <property type="molecule type" value="Genomic_DNA"/>
</dbReference>
<dbReference type="GO" id="GO:0052689">
    <property type="term" value="F:carboxylic ester hydrolase activity"/>
    <property type="evidence" value="ECO:0007669"/>
    <property type="project" value="TreeGrafter"/>
</dbReference>
<comment type="similarity">
    <text evidence="1">Belongs to the AB hydrolase superfamily. AB hydrolase 2 family.</text>
</comment>
<feature type="domain" description="Phospholipase/carboxylesterase/thioesterase" evidence="3">
    <location>
        <begin position="39"/>
        <end position="241"/>
    </location>
</feature>
<dbReference type="InterPro" id="IPR029058">
    <property type="entry name" value="AB_hydrolase_fold"/>
</dbReference>
<proteinExistence type="inferred from homology"/>
<organism evidence="4 5">
    <name type="scientific">Rhizopus stolonifer</name>
    <name type="common">Rhizopus nigricans</name>
    <dbReference type="NCBI Taxonomy" id="4846"/>
    <lineage>
        <taxon>Eukaryota</taxon>
        <taxon>Fungi</taxon>
        <taxon>Fungi incertae sedis</taxon>
        <taxon>Mucoromycota</taxon>
        <taxon>Mucoromycotina</taxon>
        <taxon>Mucoromycetes</taxon>
        <taxon>Mucorales</taxon>
        <taxon>Mucorineae</taxon>
        <taxon>Rhizopodaceae</taxon>
        <taxon>Rhizopus</taxon>
    </lineage>
</organism>
<dbReference type="PANTHER" id="PTHR10655:SF67">
    <property type="entry name" value="PHOSPHOLIPASE_CARBOXYLESTERASE SUPERFAMILY (AFU_ORTHOLOGUE AFUA_5G09340)"/>
    <property type="match status" value="1"/>
</dbReference>
<comment type="caution">
    <text evidence="4">The sequence shown here is derived from an EMBL/GenBank/DDBJ whole genome shotgun (WGS) entry which is preliminary data.</text>
</comment>
<keyword evidence="5" id="KW-1185">Reference proteome</keyword>
<gene>
    <name evidence="4" type="ORF">CU098_004872</name>
</gene>
<dbReference type="STRING" id="4846.A0A367J0V1"/>
<dbReference type="Gene3D" id="3.40.50.1820">
    <property type="entry name" value="alpha/beta hydrolase"/>
    <property type="match status" value="1"/>
</dbReference>
<feature type="region of interest" description="Disordered" evidence="2">
    <location>
        <begin position="1"/>
        <end position="21"/>
    </location>
</feature>
<dbReference type="SUPFAM" id="SSF53474">
    <property type="entry name" value="alpha/beta-Hydrolases"/>
    <property type="match status" value="1"/>
</dbReference>
<dbReference type="GO" id="GO:0005737">
    <property type="term" value="C:cytoplasm"/>
    <property type="evidence" value="ECO:0007669"/>
    <property type="project" value="TreeGrafter"/>
</dbReference>
<dbReference type="GO" id="GO:0008474">
    <property type="term" value="F:palmitoyl-(protein) hydrolase activity"/>
    <property type="evidence" value="ECO:0007669"/>
    <property type="project" value="TreeGrafter"/>
</dbReference>